<organism evidence="1 2">
    <name type="scientific">Roseateles depolymerans</name>
    <dbReference type="NCBI Taxonomy" id="76731"/>
    <lineage>
        <taxon>Bacteria</taxon>
        <taxon>Pseudomonadati</taxon>
        <taxon>Pseudomonadota</taxon>
        <taxon>Betaproteobacteria</taxon>
        <taxon>Burkholderiales</taxon>
        <taxon>Sphaerotilaceae</taxon>
        <taxon>Roseateles</taxon>
    </lineage>
</organism>
<accession>A0A2W5DNX5</accession>
<proteinExistence type="predicted"/>
<sequence>MSGGKYGEEVDKLMESLEASSVLLAVVNGIYGTRFSLQGSPEIVAAMPTALRLLADQIEAGSAKVDRLLS</sequence>
<gene>
    <name evidence="1" type="ORF">DI603_10380</name>
</gene>
<protein>
    <submittedName>
        <fullName evidence="1">Uncharacterized protein</fullName>
    </submittedName>
</protein>
<dbReference type="Proteomes" id="UP000249633">
    <property type="component" value="Unassembled WGS sequence"/>
</dbReference>
<name>A0A2W5DNX5_9BURK</name>
<reference evidence="1 2" key="1">
    <citation type="submission" date="2017-08" db="EMBL/GenBank/DDBJ databases">
        <title>Infants hospitalized years apart are colonized by the same room-sourced microbial strains.</title>
        <authorList>
            <person name="Brooks B."/>
            <person name="Olm M.R."/>
            <person name="Firek B.A."/>
            <person name="Baker R."/>
            <person name="Thomas B.C."/>
            <person name="Morowitz M.J."/>
            <person name="Banfield J.F."/>
        </authorList>
    </citation>
    <scope>NUCLEOTIDE SEQUENCE [LARGE SCALE GENOMIC DNA]</scope>
    <source>
        <strain evidence="1">S2_012_000_R2_81</strain>
    </source>
</reference>
<dbReference type="AlphaFoldDB" id="A0A2W5DNX5"/>
<comment type="caution">
    <text evidence="1">The sequence shown here is derived from an EMBL/GenBank/DDBJ whole genome shotgun (WGS) entry which is preliminary data.</text>
</comment>
<evidence type="ECO:0000313" key="2">
    <source>
        <dbReference type="Proteomes" id="UP000249633"/>
    </source>
</evidence>
<evidence type="ECO:0000313" key="1">
    <source>
        <dbReference type="EMBL" id="PZP32428.1"/>
    </source>
</evidence>
<dbReference type="EMBL" id="QFOD01000008">
    <property type="protein sequence ID" value="PZP32428.1"/>
    <property type="molecule type" value="Genomic_DNA"/>
</dbReference>